<protein>
    <submittedName>
        <fullName evidence="2 3">Uncharacterized protein</fullName>
    </submittedName>
</protein>
<reference evidence="3" key="4">
    <citation type="journal article" date="2015" name="G3 (Bethesda)">
        <title>Genome sequences of three phytopathogenic species of the Magnaporthaceae family of fungi.</title>
        <authorList>
            <person name="Okagaki L.H."/>
            <person name="Nunes C.C."/>
            <person name="Sailsbery J."/>
            <person name="Clay B."/>
            <person name="Brown D."/>
            <person name="John T."/>
            <person name="Oh Y."/>
            <person name="Young N."/>
            <person name="Fitzgerald M."/>
            <person name="Haas B.J."/>
            <person name="Zeng Q."/>
            <person name="Young S."/>
            <person name="Adiconis X."/>
            <person name="Fan L."/>
            <person name="Levin J.Z."/>
            <person name="Mitchell T.K."/>
            <person name="Okubara P.A."/>
            <person name="Farman M.L."/>
            <person name="Kohn L.M."/>
            <person name="Birren B."/>
            <person name="Ma L.-J."/>
            <person name="Dean R.A."/>
        </authorList>
    </citation>
    <scope>NUCLEOTIDE SEQUENCE</scope>
    <source>
        <strain evidence="3">ATCC 64411 / 73-15</strain>
    </source>
</reference>
<dbReference type="AlphaFoldDB" id="A0A0C4DLY7"/>
<sequence>MDAACYSGCPQSLATRISDILSQFLIQAREAYSILDSRTDYERNLRRLLLYLRNRAEFWSFVFIQQRAIQIWEPILGPDHPKVAQLRHSIASQRSDAAILSRDEFGRLAESAEVNALIAPLDIDQMPSLEMVRHLLHLGDAPEDQLLEQLRAMESSSVSGQQFRENARQTRLGRSRALFGVFYSFVGRFSDAEKAFGDSERLMGYETCAEIKLHRILWYAEHKTRVRDWNGASDLICRVHQAFMASDETASAFIIHHFPGRFELLCAAVSTRMSIDKMPGAAGISDIGPDSGQIASDHPPSPSPTLGTEVAVRSPSSAAAGSVLSPQRLFPSTPGGAHARISIEAWRQFVEFTPTG</sequence>
<dbReference type="OrthoDB" id="4590026at2759"/>
<gene>
    <name evidence="2" type="ORF">MAPG_00787</name>
</gene>
<evidence type="ECO:0000313" key="3">
    <source>
        <dbReference type="EnsemblFungi" id="MAPG_00787T0"/>
    </source>
</evidence>
<reference evidence="3" key="5">
    <citation type="submission" date="2015-06" db="UniProtKB">
        <authorList>
            <consortium name="EnsemblFungi"/>
        </authorList>
    </citation>
    <scope>IDENTIFICATION</scope>
    <source>
        <strain evidence="3">ATCC 64411</strain>
    </source>
</reference>
<accession>A0A0C4DLY7</accession>
<dbReference type="EMBL" id="GL876966">
    <property type="protein sequence ID" value="KLU81703.1"/>
    <property type="molecule type" value="Genomic_DNA"/>
</dbReference>
<organism evidence="3 4">
    <name type="scientific">Magnaporthiopsis poae (strain ATCC 64411 / 73-15)</name>
    <name type="common">Kentucky bluegrass fungus</name>
    <name type="synonym">Magnaporthe poae</name>
    <dbReference type="NCBI Taxonomy" id="644358"/>
    <lineage>
        <taxon>Eukaryota</taxon>
        <taxon>Fungi</taxon>
        <taxon>Dikarya</taxon>
        <taxon>Ascomycota</taxon>
        <taxon>Pezizomycotina</taxon>
        <taxon>Sordariomycetes</taxon>
        <taxon>Sordariomycetidae</taxon>
        <taxon>Magnaporthales</taxon>
        <taxon>Magnaporthaceae</taxon>
        <taxon>Magnaporthiopsis</taxon>
    </lineage>
</organism>
<reference evidence="4" key="1">
    <citation type="submission" date="2010-05" db="EMBL/GenBank/DDBJ databases">
        <title>The genome sequence of Magnaporthe poae strain ATCC 64411.</title>
        <authorList>
            <person name="Ma L.-J."/>
            <person name="Dead R."/>
            <person name="Young S."/>
            <person name="Zeng Q."/>
            <person name="Koehrsen M."/>
            <person name="Alvarado L."/>
            <person name="Berlin A."/>
            <person name="Chapman S.B."/>
            <person name="Chen Z."/>
            <person name="Freedman E."/>
            <person name="Gellesch M."/>
            <person name="Goldberg J."/>
            <person name="Griggs A."/>
            <person name="Gujja S."/>
            <person name="Heilman E.R."/>
            <person name="Heiman D."/>
            <person name="Hepburn T."/>
            <person name="Howarth C."/>
            <person name="Jen D."/>
            <person name="Larson L."/>
            <person name="Mehta T."/>
            <person name="Neiman D."/>
            <person name="Pearson M."/>
            <person name="Roberts A."/>
            <person name="Saif S."/>
            <person name="Shea T."/>
            <person name="Shenoy N."/>
            <person name="Sisk P."/>
            <person name="Stolte C."/>
            <person name="Sykes S."/>
            <person name="Walk T."/>
            <person name="White J."/>
            <person name="Yandava C."/>
            <person name="Haas B."/>
            <person name="Nusbaum C."/>
            <person name="Birren B."/>
        </authorList>
    </citation>
    <scope>NUCLEOTIDE SEQUENCE [LARGE SCALE GENOMIC DNA]</scope>
    <source>
        <strain evidence="4">ATCC 64411 / 73-15</strain>
    </source>
</reference>
<evidence type="ECO:0000313" key="4">
    <source>
        <dbReference type="Proteomes" id="UP000011715"/>
    </source>
</evidence>
<dbReference type="EnsemblFungi" id="MAPG_00787T0">
    <property type="protein sequence ID" value="MAPG_00787T0"/>
    <property type="gene ID" value="MAPG_00787"/>
</dbReference>
<proteinExistence type="predicted"/>
<reference evidence="2" key="3">
    <citation type="submission" date="2011-03" db="EMBL/GenBank/DDBJ databases">
        <title>Annotation of Magnaporthe poae ATCC 64411.</title>
        <authorList>
            <person name="Ma L.-J."/>
            <person name="Dead R."/>
            <person name="Young S.K."/>
            <person name="Zeng Q."/>
            <person name="Gargeya S."/>
            <person name="Fitzgerald M."/>
            <person name="Haas B."/>
            <person name="Abouelleil A."/>
            <person name="Alvarado L."/>
            <person name="Arachchi H.M."/>
            <person name="Berlin A."/>
            <person name="Brown A."/>
            <person name="Chapman S.B."/>
            <person name="Chen Z."/>
            <person name="Dunbar C."/>
            <person name="Freedman E."/>
            <person name="Gearin G."/>
            <person name="Gellesch M."/>
            <person name="Goldberg J."/>
            <person name="Griggs A."/>
            <person name="Gujja S."/>
            <person name="Heiman D."/>
            <person name="Howarth C."/>
            <person name="Larson L."/>
            <person name="Lui A."/>
            <person name="MacDonald P.J.P."/>
            <person name="Mehta T."/>
            <person name="Montmayeur A."/>
            <person name="Murphy C."/>
            <person name="Neiman D."/>
            <person name="Pearson M."/>
            <person name="Priest M."/>
            <person name="Roberts A."/>
            <person name="Saif S."/>
            <person name="Shea T."/>
            <person name="Shenoy N."/>
            <person name="Sisk P."/>
            <person name="Stolte C."/>
            <person name="Sykes S."/>
            <person name="Yandava C."/>
            <person name="Wortman J."/>
            <person name="Nusbaum C."/>
            <person name="Birren B."/>
        </authorList>
    </citation>
    <scope>NUCLEOTIDE SEQUENCE</scope>
    <source>
        <strain evidence="2">ATCC 64411</strain>
    </source>
</reference>
<reference evidence="2" key="2">
    <citation type="submission" date="2010-05" db="EMBL/GenBank/DDBJ databases">
        <title>The Genome Sequence of Magnaporthe poae strain ATCC 64411.</title>
        <authorList>
            <consortium name="The Broad Institute Genome Sequencing Platform"/>
            <consortium name="Broad Institute Genome Sequencing Center for Infectious Disease"/>
            <person name="Ma L.-J."/>
            <person name="Dead R."/>
            <person name="Young S."/>
            <person name="Zeng Q."/>
            <person name="Koehrsen M."/>
            <person name="Alvarado L."/>
            <person name="Berlin A."/>
            <person name="Chapman S.B."/>
            <person name="Chen Z."/>
            <person name="Freedman E."/>
            <person name="Gellesch M."/>
            <person name="Goldberg J."/>
            <person name="Griggs A."/>
            <person name="Gujja S."/>
            <person name="Heilman E.R."/>
            <person name="Heiman D."/>
            <person name="Hepburn T."/>
            <person name="Howarth C."/>
            <person name="Jen D."/>
            <person name="Larson L."/>
            <person name="Mehta T."/>
            <person name="Neiman D."/>
            <person name="Pearson M."/>
            <person name="Roberts A."/>
            <person name="Saif S."/>
            <person name="Shea T."/>
            <person name="Shenoy N."/>
            <person name="Sisk P."/>
            <person name="Stolte C."/>
            <person name="Sykes S."/>
            <person name="Walk T."/>
            <person name="White J."/>
            <person name="Yandava C."/>
            <person name="Haas B."/>
            <person name="Nusbaum C."/>
            <person name="Birren B."/>
        </authorList>
    </citation>
    <scope>NUCLEOTIDE SEQUENCE</scope>
    <source>
        <strain evidence="2">ATCC 64411</strain>
    </source>
</reference>
<feature type="region of interest" description="Disordered" evidence="1">
    <location>
        <begin position="286"/>
        <end position="312"/>
    </location>
</feature>
<evidence type="ECO:0000313" key="2">
    <source>
        <dbReference type="EMBL" id="KLU81703.1"/>
    </source>
</evidence>
<dbReference type="Proteomes" id="UP000011715">
    <property type="component" value="Unassembled WGS sequence"/>
</dbReference>
<evidence type="ECO:0000256" key="1">
    <source>
        <dbReference type="SAM" id="MobiDB-lite"/>
    </source>
</evidence>
<dbReference type="VEuPathDB" id="FungiDB:MAPG_00787"/>
<dbReference type="EMBL" id="ADBL01000182">
    <property type="status" value="NOT_ANNOTATED_CDS"/>
    <property type="molecule type" value="Genomic_DNA"/>
</dbReference>
<keyword evidence="4" id="KW-1185">Reference proteome</keyword>
<name>A0A0C4DLY7_MAGP6</name>
<dbReference type="eggNOG" id="ENOG502R0WV">
    <property type="taxonomic scope" value="Eukaryota"/>
</dbReference>